<keyword evidence="5 7" id="KW-0408">Iron</keyword>
<dbReference type="Proteomes" id="UP001500620">
    <property type="component" value="Unassembled WGS sequence"/>
</dbReference>
<comment type="caution">
    <text evidence="8">The sequence shown here is derived from an EMBL/GenBank/DDBJ whole genome shotgun (WGS) entry which is preliminary data.</text>
</comment>
<dbReference type="InterPro" id="IPR036396">
    <property type="entry name" value="Cyt_P450_sf"/>
</dbReference>
<keyword evidence="9" id="KW-1185">Reference proteome</keyword>
<sequence length="454" mass="50408">MSDKHGAAGNKARSVPLHRALPALVRDPLNTLVGIANQAGGDVVRLNLGTFHPYLVTNPSHVQHVLRDNAANFVRDRGMFWRPLKRLFGEGILAEGQAWELSRSIVQPMFTAKRLDSIVEQMADAVSEAVDELEGGQTVDAGAVLSRIVCRAIMRVLFADKISVPDALRMVDAQTTIATAVLSRMLVPFMPNAVPMPGDRAFRRAARTIDDVMLPVVRAAREMPDEGDDVISTLSRARDAEGRQLDERRVRNDAVAMFAGSTETTFGVLTWLWPLLEAHPAVADRLYEEVGRVVGNERVNRSHLSDLTYTRMVLDEVLRLYPVAWLSPRVAAEADVIGGVRVPRGADILFSPYITQRMETVWDQPTVFDPERFAPRRAERRHRYAHFPFGGGPHQCLGQHLFYLEALVIVATILSRFRFRLADPAMPVPQVGAVLQPSKNVEMTLLPLRPSVAS</sequence>
<accession>A0ABP8DVB1</accession>
<evidence type="ECO:0000256" key="7">
    <source>
        <dbReference type="RuleBase" id="RU000461"/>
    </source>
</evidence>
<evidence type="ECO:0000256" key="2">
    <source>
        <dbReference type="ARBA" id="ARBA00022617"/>
    </source>
</evidence>
<dbReference type="InterPro" id="IPR001128">
    <property type="entry name" value="Cyt_P450"/>
</dbReference>
<dbReference type="PROSITE" id="PS00086">
    <property type="entry name" value="CYTOCHROME_P450"/>
    <property type="match status" value="1"/>
</dbReference>
<dbReference type="PANTHER" id="PTHR24291:SF50">
    <property type="entry name" value="BIFUNCTIONAL ALBAFLAVENONE MONOOXYGENASE_TERPENE SYNTHASE"/>
    <property type="match status" value="1"/>
</dbReference>
<keyword evidence="3 7" id="KW-0479">Metal-binding</keyword>
<keyword evidence="6 7" id="KW-0503">Monooxygenase</keyword>
<name>A0ABP8DVB1_9ACTN</name>
<organism evidence="8 9">
    <name type="scientific">Dactylosporangium darangshiense</name>
    <dbReference type="NCBI Taxonomy" id="579108"/>
    <lineage>
        <taxon>Bacteria</taxon>
        <taxon>Bacillati</taxon>
        <taxon>Actinomycetota</taxon>
        <taxon>Actinomycetes</taxon>
        <taxon>Micromonosporales</taxon>
        <taxon>Micromonosporaceae</taxon>
        <taxon>Dactylosporangium</taxon>
    </lineage>
</organism>
<dbReference type="Pfam" id="PF00067">
    <property type="entry name" value="p450"/>
    <property type="match status" value="1"/>
</dbReference>
<reference evidence="9" key="1">
    <citation type="journal article" date="2019" name="Int. J. Syst. Evol. Microbiol.">
        <title>The Global Catalogue of Microorganisms (GCM) 10K type strain sequencing project: providing services to taxonomists for standard genome sequencing and annotation.</title>
        <authorList>
            <consortium name="The Broad Institute Genomics Platform"/>
            <consortium name="The Broad Institute Genome Sequencing Center for Infectious Disease"/>
            <person name="Wu L."/>
            <person name="Ma J."/>
        </authorList>
    </citation>
    <scope>NUCLEOTIDE SEQUENCE [LARGE SCALE GENOMIC DNA]</scope>
    <source>
        <strain evidence="9">JCM 17441</strain>
    </source>
</reference>
<comment type="similarity">
    <text evidence="1 7">Belongs to the cytochrome P450 family.</text>
</comment>
<keyword evidence="2 7" id="KW-0349">Heme</keyword>
<evidence type="ECO:0000256" key="4">
    <source>
        <dbReference type="ARBA" id="ARBA00023002"/>
    </source>
</evidence>
<evidence type="ECO:0000313" key="8">
    <source>
        <dbReference type="EMBL" id="GAA4263935.1"/>
    </source>
</evidence>
<dbReference type="InterPro" id="IPR050196">
    <property type="entry name" value="Cytochrome_P450_Monoox"/>
</dbReference>
<evidence type="ECO:0000313" key="9">
    <source>
        <dbReference type="Proteomes" id="UP001500620"/>
    </source>
</evidence>
<keyword evidence="4 7" id="KW-0560">Oxidoreductase</keyword>
<dbReference type="EMBL" id="BAABAT010000085">
    <property type="protein sequence ID" value="GAA4263935.1"/>
    <property type="molecule type" value="Genomic_DNA"/>
</dbReference>
<dbReference type="RefSeq" id="WP_345144130.1">
    <property type="nucleotide sequence ID" value="NZ_BAABAT010000085.1"/>
</dbReference>
<evidence type="ECO:0000256" key="5">
    <source>
        <dbReference type="ARBA" id="ARBA00023004"/>
    </source>
</evidence>
<dbReference type="Gene3D" id="1.10.630.10">
    <property type="entry name" value="Cytochrome P450"/>
    <property type="match status" value="1"/>
</dbReference>
<dbReference type="InterPro" id="IPR002401">
    <property type="entry name" value="Cyt_P450_E_grp-I"/>
</dbReference>
<dbReference type="PRINTS" id="PR00385">
    <property type="entry name" value="P450"/>
</dbReference>
<proteinExistence type="inferred from homology"/>
<evidence type="ECO:0000256" key="1">
    <source>
        <dbReference type="ARBA" id="ARBA00010617"/>
    </source>
</evidence>
<dbReference type="PANTHER" id="PTHR24291">
    <property type="entry name" value="CYTOCHROME P450 FAMILY 4"/>
    <property type="match status" value="1"/>
</dbReference>
<evidence type="ECO:0008006" key="10">
    <source>
        <dbReference type="Google" id="ProtNLM"/>
    </source>
</evidence>
<dbReference type="InterPro" id="IPR017972">
    <property type="entry name" value="Cyt_P450_CS"/>
</dbReference>
<dbReference type="SUPFAM" id="SSF48264">
    <property type="entry name" value="Cytochrome P450"/>
    <property type="match status" value="1"/>
</dbReference>
<evidence type="ECO:0000256" key="3">
    <source>
        <dbReference type="ARBA" id="ARBA00022723"/>
    </source>
</evidence>
<protein>
    <recommendedName>
        <fullName evidence="10">Cytochrome P450</fullName>
    </recommendedName>
</protein>
<dbReference type="PRINTS" id="PR00463">
    <property type="entry name" value="EP450I"/>
</dbReference>
<evidence type="ECO:0000256" key="6">
    <source>
        <dbReference type="ARBA" id="ARBA00023033"/>
    </source>
</evidence>
<gene>
    <name evidence="8" type="ORF">GCM10022255_112980</name>
</gene>